<evidence type="ECO:0000256" key="7">
    <source>
        <dbReference type="HAMAP-Rule" id="MF_00523"/>
    </source>
</evidence>
<dbReference type="Pfam" id="PF04613">
    <property type="entry name" value="LpxD"/>
    <property type="match status" value="1"/>
</dbReference>
<keyword evidence="11" id="KW-1185">Reference proteome</keyword>
<dbReference type="GO" id="GO:0103118">
    <property type="term" value="F:UDP-3-O-[(3R)-3-hydroxyacyl]-glucosamine N-acyltransferase activity"/>
    <property type="evidence" value="ECO:0007669"/>
    <property type="project" value="UniProtKB-EC"/>
</dbReference>
<comment type="catalytic activity">
    <reaction evidence="7">
        <text>a UDP-3-O-[(3R)-3-hydroxyacyl]-alpha-D-glucosamine + a (3R)-hydroxyacyl-[ACP] = a UDP-2-N,3-O-bis[(3R)-3-hydroxyacyl]-alpha-D-glucosamine + holo-[ACP] + H(+)</text>
        <dbReference type="Rhea" id="RHEA:53836"/>
        <dbReference type="Rhea" id="RHEA-COMP:9685"/>
        <dbReference type="Rhea" id="RHEA-COMP:9945"/>
        <dbReference type="ChEBI" id="CHEBI:15378"/>
        <dbReference type="ChEBI" id="CHEBI:64479"/>
        <dbReference type="ChEBI" id="CHEBI:78827"/>
        <dbReference type="ChEBI" id="CHEBI:137740"/>
        <dbReference type="ChEBI" id="CHEBI:137748"/>
        <dbReference type="EC" id="2.3.1.191"/>
    </reaction>
</comment>
<dbReference type="AlphaFoldDB" id="A0A552X3V8"/>
<proteinExistence type="inferred from homology"/>
<name>A0A552X3V8_9GAMM</name>
<accession>A0A552X3V8</accession>
<comment type="pathway">
    <text evidence="7">Bacterial outer membrane biogenesis; LPS lipid A biosynthesis.</text>
</comment>
<dbReference type="Pfam" id="PF25087">
    <property type="entry name" value="GMPPB_C"/>
    <property type="match status" value="1"/>
</dbReference>
<feature type="domain" description="Mannose-1-phosphate guanyltransferase C-terminal" evidence="9">
    <location>
        <begin position="122"/>
        <end position="215"/>
    </location>
</feature>
<evidence type="ECO:0000313" key="10">
    <source>
        <dbReference type="EMBL" id="TRW49579.1"/>
    </source>
</evidence>
<dbReference type="UniPathway" id="UPA00973"/>
<keyword evidence="3 7" id="KW-0808">Transferase</keyword>
<dbReference type="EMBL" id="VJWL01000001">
    <property type="protein sequence ID" value="TRW49579.1"/>
    <property type="molecule type" value="Genomic_DNA"/>
</dbReference>
<dbReference type="Gene3D" id="3.40.1390.10">
    <property type="entry name" value="MurE/MurF, N-terminal domain"/>
    <property type="match status" value="1"/>
</dbReference>
<dbReference type="GO" id="GO:0016020">
    <property type="term" value="C:membrane"/>
    <property type="evidence" value="ECO:0007669"/>
    <property type="project" value="GOC"/>
</dbReference>
<dbReference type="CDD" id="cd03352">
    <property type="entry name" value="LbH_LpxD"/>
    <property type="match status" value="1"/>
</dbReference>
<dbReference type="HAMAP" id="MF_00523">
    <property type="entry name" value="LpxD"/>
    <property type="match status" value="1"/>
</dbReference>
<evidence type="ECO:0000313" key="11">
    <source>
        <dbReference type="Proteomes" id="UP000320359"/>
    </source>
</evidence>
<dbReference type="NCBIfam" id="NF002060">
    <property type="entry name" value="PRK00892.1"/>
    <property type="match status" value="1"/>
</dbReference>
<comment type="caution">
    <text evidence="10">The sequence shown here is derived from an EMBL/GenBank/DDBJ whole genome shotgun (WGS) entry which is preliminary data.</text>
</comment>
<dbReference type="PANTHER" id="PTHR43378:SF2">
    <property type="entry name" value="UDP-3-O-ACYLGLUCOSAMINE N-ACYLTRANSFERASE 1, MITOCHONDRIAL-RELATED"/>
    <property type="match status" value="1"/>
</dbReference>
<comment type="subunit">
    <text evidence="7">Homotrimer.</text>
</comment>
<dbReference type="Proteomes" id="UP000320359">
    <property type="component" value="Unassembled WGS sequence"/>
</dbReference>
<dbReference type="Gene3D" id="1.20.5.170">
    <property type="match status" value="1"/>
</dbReference>
<keyword evidence="2 7" id="KW-0441">Lipid A biosynthesis</keyword>
<dbReference type="GO" id="GO:0016410">
    <property type="term" value="F:N-acyltransferase activity"/>
    <property type="evidence" value="ECO:0007669"/>
    <property type="project" value="InterPro"/>
</dbReference>
<feature type="active site" description="Proton acceptor" evidence="7">
    <location>
        <position position="237"/>
    </location>
</feature>
<comment type="function">
    <text evidence="7">Catalyzes the N-acylation of UDP-3-O-acylglucosamine using 3-hydroxyacyl-ACP as the acyl donor. Is involved in the biosynthesis of lipid A, a phosphorylated glycolipid that anchors the lipopolysaccharide to the outer membrane of the cell.</text>
</comment>
<evidence type="ECO:0000256" key="4">
    <source>
        <dbReference type="ARBA" id="ARBA00022737"/>
    </source>
</evidence>
<keyword evidence="5 7" id="KW-0443">Lipid metabolism</keyword>
<protein>
    <recommendedName>
        <fullName evidence="7">UDP-3-O-acylglucosamine N-acyltransferase</fullName>
        <ecNumber evidence="7">2.3.1.191</ecNumber>
    </recommendedName>
</protein>
<comment type="similarity">
    <text evidence="7">Belongs to the transferase hexapeptide repeat family. LpxD subfamily.</text>
</comment>
<sequence>MTLSELATLIGAEVRGDGATSVSSLATLANAGPEQVGFLANDKYKNLLKNTQAAAVILRPEHDDPSLIRNALITSNPYLAYARAAQAFDTTPIPAARIDARAAVAETVILGDNVSIGPGAVIADGAQIGEGAIIGANCYVGEGATIGAGTRLWPSVQVYHQVVIGARCNIHSGAVIGADGFGWASDNGKWVKIPQLGRVVIGDDVDIGANTTIDRGALDDTVISSNCIIDNLCLIAHNVHIGEGTAIAGQTGIAGSAKIGRYCLIGGATGINGHITIGDGVQIHGMTMVTKDLPAKGVYASGLPVVDQSTWAKSGARVRQLPELFLRVRALERKLDKPND</sequence>
<dbReference type="Gene3D" id="2.160.10.10">
    <property type="entry name" value="Hexapeptide repeat proteins"/>
    <property type="match status" value="1"/>
</dbReference>
<dbReference type="RefSeq" id="WP_143234001.1">
    <property type="nucleotide sequence ID" value="NZ_VJWL01000001.1"/>
</dbReference>
<evidence type="ECO:0000259" key="9">
    <source>
        <dbReference type="Pfam" id="PF25087"/>
    </source>
</evidence>
<dbReference type="PROSITE" id="PS00101">
    <property type="entry name" value="HEXAPEP_TRANSFERASES"/>
    <property type="match status" value="1"/>
</dbReference>
<feature type="domain" description="UDP-3-O-[3-hydroxymyristoyl] glucosamine N-acyltransferase non-repeat region" evidence="8">
    <location>
        <begin position="21"/>
        <end position="86"/>
    </location>
</feature>
<dbReference type="InterPro" id="IPR007691">
    <property type="entry name" value="LpxD"/>
</dbReference>
<dbReference type="InterPro" id="IPR020573">
    <property type="entry name" value="UDP_GlcNAc_AcTrfase_non-rep"/>
</dbReference>
<dbReference type="InterPro" id="IPR018357">
    <property type="entry name" value="Hexapep_transf_CS"/>
</dbReference>
<dbReference type="OrthoDB" id="9784739at2"/>
<evidence type="ECO:0000256" key="2">
    <source>
        <dbReference type="ARBA" id="ARBA00022556"/>
    </source>
</evidence>
<dbReference type="SUPFAM" id="SSF51161">
    <property type="entry name" value="Trimeric LpxA-like enzymes"/>
    <property type="match status" value="1"/>
</dbReference>
<keyword evidence="4 7" id="KW-0677">Repeat</keyword>
<evidence type="ECO:0000256" key="5">
    <source>
        <dbReference type="ARBA" id="ARBA00023098"/>
    </source>
</evidence>
<dbReference type="PANTHER" id="PTHR43378">
    <property type="entry name" value="UDP-3-O-ACYLGLUCOSAMINE N-ACYLTRANSFERASE"/>
    <property type="match status" value="1"/>
</dbReference>
<gene>
    <name evidence="7 10" type="primary">lpxD</name>
    <name evidence="10" type="ORF">FM042_01560</name>
</gene>
<dbReference type="InterPro" id="IPR011004">
    <property type="entry name" value="Trimer_LpxA-like_sf"/>
</dbReference>
<keyword evidence="1 7" id="KW-0444">Lipid biosynthesis</keyword>
<organism evidence="10 11">
    <name type="scientific">Aliidiomarina halalkaliphila</name>
    <dbReference type="NCBI Taxonomy" id="2593535"/>
    <lineage>
        <taxon>Bacteria</taxon>
        <taxon>Pseudomonadati</taxon>
        <taxon>Pseudomonadota</taxon>
        <taxon>Gammaproteobacteria</taxon>
        <taxon>Alteromonadales</taxon>
        <taxon>Idiomarinaceae</taxon>
        <taxon>Aliidiomarina</taxon>
    </lineage>
</organism>
<evidence type="ECO:0000256" key="3">
    <source>
        <dbReference type="ARBA" id="ARBA00022679"/>
    </source>
</evidence>
<evidence type="ECO:0000256" key="1">
    <source>
        <dbReference type="ARBA" id="ARBA00022516"/>
    </source>
</evidence>
<evidence type="ECO:0000256" key="6">
    <source>
        <dbReference type="ARBA" id="ARBA00023315"/>
    </source>
</evidence>
<keyword evidence="6 7" id="KW-0012">Acyltransferase</keyword>
<dbReference type="InterPro" id="IPR056729">
    <property type="entry name" value="GMPPB_C"/>
</dbReference>
<dbReference type="NCBIfam" id="TIGR01853">
    <property type="entry name" value="lipid_A_lpxD"/>
    <property type="match status" value="1"/>
</dbReference>
<evidence type="ECO:0000259" key="8">
    <source>
        <dbReference type="Pfam" id="PF04613"/>
    </source>
</evidence>
<reference evidence="10 11" key="1">
    <citation type="submission" date="2019-07" db="EMBL/GenBank/DDBJ databases">
        <authorList>
            <person name="Yang M."/>
            <person name="Zhao D."/>
            <person name="Xiang H."/>
        </authorList>
    </citation>
    <scope>NUCLEOTIDE SEQUENCE [LARGE SCALE GENOMIC DNA]</scope>
    <source>
        <strain evidence="10 11">IM1326</strain>
    </source>
</reference>
<dbReference type="EC" id="2.3.1.191" evidence="7"/>
<dbReference type="GO" id="GO:0009245">
    <property type="term" value="P:lipid A biosynthetic process"/>
    <property type="evidence" value="ECO:0007669"/>
    <property type="project" value="UniProtKB-UniRule"/>
</dbReference>